<feature type="compositionally biased region" description="Polar residues" evidence="1">
    <location>
        <begin position="167"/>
        <end position="188"/>
    </location>
</feature>
<evidence type="ECO:0000256" key="1">
    <source>
        <dbReference type="SAM" id="MobiDB-lite"/>
    </source>
</evidence>
<feature type="region of interest" description="Disordered" evidence="1">
    <location>
        <begin position="97"/>
        <end position="253"/>
    </location>
</feature>
<feature type="compositionally biased region" description="Basic and acidic residues" evidence="1">
    <location>
        <begin position="144"/>
        <end position="166"/>
    </location>
</feature>
<dbReference type="EMBL" id="GGMR01017234">
    <property type="protein sequence ID" value="MBY29853.1"/>
    <property type="molecule type" value="Transcribed_RNA"/>
</dbReference>
<accession>A0A2S2PK95</accession>
<gene>
    <name evidence="2" type="ORF">g.119535</name>
</gene>
<name>A0A2S2PK95_SCHGA</name>
<feature type="compositionally biased region" description="Polar residues" evidence="1">
    <location>
        <begin position="118"/>
        <end position="136"/>
    </location>
</feature>
<sequence>MSTVTEEKKSIRMVGPKVSQIANIFQRTTVAKDPDIIVVKQNASPTLDNKLPVKVETPNQVTVVRTESHLARFNNARALFEKLGTGEPKPTLLEKIKQSNSQDSICAKSRSPSPPSSNQKSNGVFGSAQSHSQLNGSKVVVKPIKPEKPDKPDKKLNSRELIEKQKNWTSHFSKSPRSSNSRYNSDPSPSEVKEWIPNVNSDGISRTASTSSLYKNISHPKSPPPPPPPQKVDEHFNLNDEDTNLDNSTVSNNQMIPEDISNEKTIEPLSVIDNSADKENNIENIFDNQLNAITSDIHTSVAVTEENKLNTSEPEVSNVRIPLDLSDSYTNQELPSSLNSTFNVPVDQDIETIINDISMNLNEANSSTPKVQFNIGDSANHPAATVTPLESEIDSGFISSEAVTVPELSKGLIHLNKSEKFADDNDIEEENKLTPLTLDLEDASINRSSENIIDIESSGQPDMMTPDEAEQLLSTK</sequence>
<feature type="compositionally biased region" description="Pro residues" evidence="1">
    <location>
        <begin position="221"/>
        <end position="230"/>
    </location>
</feature>
<feature type="region of interest" description="Disordered" evidence="1">
    <location>
        <begin position="450"/>
        <end position="476"/>
    </location>
</feature>
<dbReference type="AlphaFoldDB" id="A0A2S2PK95"/>
<reference evidence="2" key="1">
    <citation type="submission" date="2018-04" db="EMBL/GenBank/DDBJ databases">
        <title>Transcriptome of Schizaphis graminum biotype I.</title>
        <authorList>
            <person name="Scully E.D."/>
            <person name="Geib S.M."/>
            <person name="Palmer N.A."/>
            <person name="Koch K."/>
            <person name="Bradshaw J."/>
            <person name="Heng-Moss T."/>
            <person name="Sarath G."/>
        </authorList>
    </citation>
    <scope>NUCLEOTIDE SEQUENCE</scope>
</reference>
<proteinExistence type="predicted"/>
<protein>
    <submittedName>
        <fullName evidence="2">Uncharacterized protein</fullName>
    </submittedName>
</protein>
<feature type="compositionally biased region" description="Polar residues" evidence="1">
    <location>
        <begin position="198"/>
        <end position="215"/>
    </location>
</feature>
<organism evidence="2">
    <name type="scientific">Schizaphis graminum</name>
    <name type="common">Green bug aphid</name>
    <dbReference type="NCBI Taxonomy" id="13262"/>
    <lineage>
        <taxon>Eukaryota</taxon>
        <taxon>Metazoa</taxon>
        <taxon>Ecdysozoa</taxon>
        <taxon>Arthropoda</taxon>
        <taxon>Hexapoda</taxon>
        <taxon>Insecta</taxon>
        <taxon>Pterygota</taxon>
        <taxon>Neoptera</taxon>
        <taxon>Paraneoptera</taxon>
        <taxon>Hemiptera</taxon>
        <taxon>Sternorrhyncha</taxon>
        <taxon>Aphidomorpha</taxon>
        <taxon>Aphidoidea</taxon>
        <taxon>Aphididae</taxon>
        <taxon>Aphidini</taxon>
        <taxon>Schizaphis</taxon>
    </lineage>
</organism>
<evidence type="ECO:0000313" key="2">
    <source>
        <dbReference type="EMBL" id="MBY29853.1"/>
    </source>
</evidence>